<dbReference type="GO" id="GO:0007166">
    <property type="term" value="P:cell surface receptor signaling pathway"/>
    <property type="evidence" value="ECO:0007669"/>
    <property type="project" value="InterPro"/>
</dbReference>
<keyword evidence="8" id="KW-1185">Reference proteome</keyword>
<reference evidence="7" key="1">
    <citation type="submission" date="2021-04" db="EMBL/GenBank/DDBJ databases">
        <authorList>
            <consortium name="Molecular Ecology Group"/>
        </authorList>
    </citation>
    <scope>NUCLEOTIDE SEQUENCE</scope>
</reference>
<sequence>CWVSNANNLEWIMYGPILVCILINVAFLTNVLRILLTQLQSHPNEPSNYRRALKATFILVPLFGLQVFLIVYQPPGNVVNFFAYEVVARIISNSQGTAVATIFCFLNNEVSCYLSLPPPTPLPHPRTWLKKPLKLLRHFQVEMSSPRPLPPPTPLPLSLSLFLENVRGSDFSGCSSNSKSLICSNNRAAS</sequence>
<proteinExistence type="predicted"/>
<comment type="caution">
    <text evidence="7">The sequence shown here is derived from an EMBL/GenBank/DDBJ whole genome shotgun (WGS) entry which is preliminary data.</text>
</comment>
<accession>A0A8S4A546</accession>
<feature type="non-terminal residue" evidence="7">
    <location>
        <position position="190"/>
    </location>
</feature>
<dbReference type="GO" id="GO:0007188">
    <property type="term" value="P:adenylate cyclase-modulating G protein-coupled receptor signaling pathway"/>
    <property type="evidence" value="ECO:0007669"/>
    <property type="project" value="TreeGrafter"/>
</dbReference>
<evidence type="ECO:0000256" key="3">
    <source>
        <dbReference type="ARBA" id="ARBA00022989"/>
    </source>
</evidence>
<dbReference type="OrthoDB" id="6160250at2759"/>
<dbReference type="InterPro" id="IPR000832">
    <property type="entry name" value="GPCR_2_secretin-like"/>
</dbReference>
<gene>
    <name evidence="7" type="ORF">CUNI_LOCUS22435</name>
</gene>
<feature type="transmembrane region" description="Helical" evidence="5">
    <location>
        <begin position="52"/>
        <end position="72"/>
    </location>
</feature>
<dbReference type="GO" id="GO:0008528">
    <property type="term" value="F:G protein-coupled peptide receptor activity"/>
    <property type="evidence" value="ECO:0007669"/>
    <property type="project" value="TreeGrafter"/>
</dbReference>
<protein>
    <recommendedName>
        <fullName evidence="6">G-protein coupled receptors family 2 profile 2 domain-containing protein</fullName>
    </recommendedName>
</protein>
<dbReference type="PROSITE" id="PS50261">
    <property type="entry name" value="G_PROTEIN_RECEP_F2_4"/>
    <property type="match status" value="1"/>
</dbReference>
<evidence type="ECO:0000256" key="4">
    <source>
        <dbReference type="ARBA" id="ARBA00023136"/>
    </source>
</evidence>
<dbReference type="GO" id="GO:0005886">
    <property type="term" value="C:plasma membrane"/>
    <property type="evidence" value="ECO:0007669"/>
    <property type="project" value="TreeGrafter"/>
</dbReference>
<dbReference type="PRINTS" id="PR00249">
    <property type="entry name" value="GPCRSECRETIN"/>
</dbReference>
<evidence type="ECO:0000256" key="5">
    <source>
        <dbReference type="SAM" id="Phobius"/>
    </source>
</evidence>
<feature type="domain" description="G-protein coupled receptors family 2 profile 2" evidence="6">
    <location>
        <begin position="1"/>
        <end position="107"/>
    </location>
</feature>
<dbReference type="EMBL" id="CAJHNH020008583">
    <property type="protein sequence ID" value="CAG5136877.1"/>
    <property type="molecule type" value="Genomic_DNA"/>
</dbReference>
<dbReference type="PANTHER" id="PTHR45620">
    <property type="entry name" value="PDF RECEPTOR-LIKE PROTEIN-RELATED"/>
    <property type="match status" value="1"/>
</dbReference>
<dbReference type="AlphaFoldDB" id="A0A8S4A546"/>
<dbReference type="InterPro" id="IPR017981">
    <property type="entry name" value="GPCR_2-like_7TM"/>
</dbReference>
<keyword evidence="4 5" id="KW-0472">Membrane</keyword>
<organism evidence="7 8">
    <name type="scientific">Candidula unifasciata</name>
    <dbReference type="NCBI Taxonomy" id="100452"/>
    <lineage>
        <taxon>Eukaryota</taxon>
        <taxon>Metazoa</taxon>
        <taxon>Spiralia</taxon>
        <taxon>Lophotrochozoa</taxon>
        <taxon>Mollusca</taxon>
        <taxon>Gastropoda</taxon>
        <taxon>Heterobranchia</taxon>
        <taxon>Euthyneura</taxon>
        <taxon>Panpulmonata</taxon>
        <taxon>Eupulmonata</taxon>
        <taxon>Stylommatophora</taxon>
        <taxon>Helicina</taxon>
        <taxon>Helicoidea</taxon>
        <taxon>Geomitridae</taxon>
        <taxon>Candidula</taxon>
    </lineage>
</organism>
<evidence type="ECO:0000256" key="1">
    <source>
        <dbReference type="ARBA" id="ARBA00004141"/>
    </source>
</evidence>
<dbReference type="Proteomes" id="UP000678393">
    <property type="component" value="Unassembled WGS sequence"/>
</dbReference>
<evidence type="ECO:0000313" key="7">
    <source>
        <dbReference type="EMBL" id="CAG5136877.1"/>
    </source>
</evidence>
<dbReference type="Pfam" id="PF00002">
    <property type="entry name" value="7tm_2"/>
    <property type="match status" value="1"/>
</dbReference>
<dbReference type="InterPro" id="IPR050332">
    <property type="entry name" value="GPCR_2"/>
</dbReference>
<dbReference type="PANTHER" id="PTHR45620:SF42">
    <property type="entry name" value="G-PROTEIN COUPLED RECEPTOR SEB-2"/>
    <property type="match status" value="1"/>
</dbReference>
<comment type="subcellular location">
    <subcellularLocation>
        <location evidence="1">Membrane</location>
        <topology evidence="1">Multi-pass membrane protein</topology>
    </subcellularLocation>
</comment>
<name>A0A8S4A546_9EUPU</name>
<feature type="transmembrane region" description="Helical" evidence="5">
    <location>
        <begin position="12"/>
        <end position="32"/>
    </location>
</feature>
<evidence type="ECO:0000256" key="2">
    <source>
        <dbReference type="ARBA" id="ARBA00022692"/>
    </source>
</evidence>
<evidence type="ECO:0000313" key="8">
    <source>
        <dbReference type="Proteomes" id="UP000678393"/>
    </source>
</evidence>
<keyword evidence="2 5" id="KW-0812">Transmembrane</keyword>
<keyword evidence="3 5" id="KW-1133">Transmembrane helix</keyword>
<evidence type="ECO:0000259" key="6">
    <source>
        <dbReference type="PROSITE" id="PS50261"/>
    </source>
</evidence>
<dbReference type="Gene3D" id="1.20.1070.10">
    <property type="entry name" value="Rhodopsin 7-helix transmembrane proteins"/>
    <property type="match status" value="1"/>
</dbReference>